<keyword evidence="3" id="KW-1185">Reference proteome</keyword>
<dbReference type="Proteomes" id="UP000006461">
    <property type="component" value="Chromosome"/>
</dbReference>
<protein>
    <recommendedName>
        <fullName evidence="1">SnoaL-like domain-containing protein</fullName>
    </recommendedName>
</protein>
<dbReference type="AlphaFoldDB" id="I4F518"/>
<organism evidence="2 3">
    <name type="scientific">Modestobacter italicus (strain DSM 44449 / CECT 9708 / BC 501)</name>
    <dbReference type="NCBI Taxonomy" id="2732864"/>
    <lineage>
        <taxon>Bacteria</taxon>
        <taxon>Bacillati</taxon>
        <taxon>Actinomycetota</taxon>
        <taxon>Actinomycetes</taxon>
        <taxon>Geodermatophilales</taxon>
        <taxon>Geodermatophilaceae</taxon>
        <taxon>Modestobacter</taxon>
    </lineage>
</organism>
<dbReference type="STRING" id="477641.MODMU_5357"/>
<dbReference type="SUPFAM" id="SSF54427">
    <property type="entry name" value="NTF2-like"/>
    <property type="match status" value="1"/>
</dbReference>
<evidence type="ECO:0000259" key="1">
    <source>
        <dbReference type="Pfam" id="PF12680"/>
    </source>
</evidence>
<gene>
    <name evidence="2" type="ordered locus">MODMU_5357</name>
</gene>
<dbReference type="HOGENOM" id="CLU_2538853_0_0_11"/>
<evidence type="ECO:0000313" key="3">
    <source>
        <dbReference type="Proteomes" id="UP000006461"/>
    </source>
</evidence>
<evidence type="ECO:0000313" key="2">
    <source>
        <dbReference type="EMBL" id="CCH90731.1"/>
    </source>
</evidence>
<name>I4F518_MODI5</name>
<dbReference type="Pfam" id="PF12680">
    <property type="entry name" value="SnoaL_2"/>
    <property type="match status" value="1"/>
</dbReference>
<proteinExistence type="predicted"/>
<reference evidence="2 3" key="1">
    <citation type="journal article" date="2012" name="J. Bacteriol.">
        <title>Genome Sequence of Radiation-Resistant Modestobacter marinus Strain BC501, a Representative Actinobacterium That Thrives on Calcareous Stone Surfaces.</title>
        <authorList>
            <person name="Normand P."/>
            <person name="Gury J."/>
            <person name="Pujic P."/>
            <person name="Chouaia B."/>
            <person name="Crotti E."/>
            <person name="Brusetti L."/>
            <person name="Daffonchio D."/>
            <person name="Vacherie B."/>
            <person name="Barbe V."/>
            <person name="Medigue C."/>
            <person name="Calteau A."/>
            <person name="Ghodhbane-Gtari F."/>
            <person name="Essoussi I."/>
            <person name="Nouioui I."/>
            <person name="Abbassi-Ghozzi I."/>
            <person name="Gtari M."/>
        </authorList>
    </citation>
    <scope>NUCLEOTIDE SEQUENCE [LARGE SCALE GENOMIC DNA]</scope>
    <source>
        <strain evidence="3">BC 501</strain>
    </source>
</reference>
<dbReference type="InterPro" id="IPR032710">
    <property type="entry name" value="NTF2-like_dom_sf"/>
</dbReference>
<dbReference type="Gene3D" id="3.10.450.50">
    <property type="match status" value="1"/>
</dbReference>
<dbReference type="PATRIC" id="fig|477641.3.peg.5035"/>
<dbReference type="KEGG" id="mmar:MODMU_5357"/>
<feature type="domain" description="SnoaL-like" evidence="1">
    <location>
        <begin position="15"/>
        <end position="72"/>
    </location>
</feature>
<sequence length="83" mass="8721">MAGPEELLARMVAEVFNEPDAGRRAAAIDEVFAPDVVFVDAEHEVHGREELAATVTGLLAQGPGLVFTPVGSFRGVGDLGMRS</sequence>
<dbReference type="EMBL" id="FO203431">
    <property type="protein sequence ID" value="CCH90731.1"/>
    <property type="molecule type" value="Genomic_DNA"/>
</dbReference>
<dbReference type="InterPro" id="IPR037401">
    <property type="entry name" value="SnoaL-like"/>
</dbReference>
<dbReference type="OrthoDB" id="7064268at2"/>
<accession>I4F518</accession>